<organism evidence="1 2">
    <name type="scientific">Trichothecium roseum</name>
    <dbReference type="NCBI Taxonomy" id="47278"/>
    <lineage>
        <taxon>Eukaryota</taxon>
        <taxon>Fungi</taxon>
        <taxon>Dikarya</taxon>
        <taxon>Ascomycota</taxon>
        <taxon>Pezizomycotina</taxon>
        <taxon>Sordariomycetes</taxon>
        <taxon>Hypocreomycetidae</taxon>
        <taxon>Hypocreales</taxon>
        <taxon>Hypocreales incertae sedis</taxon>
        <taxon>Trichothecium</taxon>
    </lineage>
</organism>
<keyword evidence="2" id="KW-1185">Reference proteome</keyword>
<evidence type="ECO:0000313" key="1">
    <source>
        <dbReference type="EMBL" id="KAI9899470.1"/>
    </source>
</evidence>
<evidence type="ECO:0000313" key="2">
    <source>
        <dbReference type="Proteomes" id="UP001163324"/>
    </source>
</evidence>
<dbReference type="EMBL" id="CM047944">
    <property type="protein sequence ID" value="KAI9899470.1"/>
    <property type="molecule type" value="Genomic_DNA"/>
</dbReference>
<accession>A0ACC0V000</accession>
<name>A0ACC0V000_9HYPO</name>
<comment type="caution">
    <text evidence="1">The sequence shown here is derived from an EMBL/GenBank/DDBJ whole genome shotgun (WGS) entry which is preliminary data.</text>
</comment>
<reference evidence="1" key="1">
    <citation type="submission" date="2022-10" db="EMBL/GenBank/DDBJ databases">
        <title>Complete Genome of Trichothecium roseum strain YXFP-22015, a Plant Pathogen Isolated from Citrus.</title>
        <authorList>
            <person name="Wang Y."/>
            <person name="Zhu L."/>
        </authorList>
    </citation>
    <scope>NUCLEOTIDE SEQUENCE</scope>
    <source>
        <strain evidence="1">YXFP-22015</strain>
    </source>
</reference>
<gene>
    <name evidence="1" type="ORF">N3K66_005931</name>
</gene>
<protein>
    <submittedName>
        <fullName evidence="1">Uncharacterized protein</fullName>
    </submittedName>
</protein>
<sequence length="96" mass="10194">MKLFALTIIAFALGASAMPEPDNAVITEGENTYIGIDKPLLALRGLEARCDCFPCYSPHADCTPGKCQCKGDYGCWSCNGGRTQCQPGPGSGQCWT</sequence>
<proteinExistence type="predicted"/>
<dbReference type="Proteomes" id="UP001163324">
    <property type="component" value="Chromosome 5"/>
</dbReference>